<dbReference type="InterPro" id="IPR053139">
    <property type="entry name" value="Surface_bspA-like"/>
</dbReference>
<keyword evidence="1" id="KW-0472">Membrane</keyword>
<dbReference type="Gene3D" id="3.80.10.10">
    <property type="entry name" value="Ribonuclease Inhibitor"/>
    <property type="match status" value="1"/>
</dbReference>
<evidence type="ECO:0000313" key="4">
    <source>
        <dbReference type="Proteomes" id="UP000183190"/>
    </source>
</evidence>
<dbReference type="SUPFAM" id="SSF52058">
    <property type="entry name" value="L domain-like"/>
    <property type="match status" value="1"/>
</dbReference>
<evidence type="ECO:0000256" key="1">
    <source>
        <dbReference type="SAM" id="Phobius"/>
    </source>
</evidence>
<sequence>MKKIILAAAAFMMLISADKGNAAAESSGYEYTIIDGEVTVVGYKGEPEYIEIPEYIEGCPVIEVRDNAFYNCHSLKAAVLPDTVLKIGHHSFYACYELESIRLPAELEEIGMGCFCGCVALKEIELPETIDIIPDSCFRACTSLSEIRLPQGTEIIEKFAFAGCTELCSAEFGDSLLSVGERAFYMCGKLSSAVLPKTCYDIGEQSFGYDCDGNKMTVKTDMTIVGERESAAEQYAEENGLGFAEFHETADAFAEVSDADKSEKAPEWVSWLGMVIFGLLTVIVVIISFNEDRRKKLK</sequence>
<reference evidence="3 4" key="1">
    <citation type="submission" date="2016-10" db="EMBL/GenBank/DDBJ databases">
        <authorList>
            <person name="de Groot N.N."/>
        </authorList>
    </citation>
    <scope>NUCLEOTIDE SEQUENCE [LARGE SCALE GENOMIC DNA]</scope>
    <source>
        <strain evidence="3 4">YAD2003</strain>
    </source>
</reference>
<protein>
    <submittedName>
        <fullName evidence="3">Leucine rich repeat-containing protein</fullName>
    </submittedName>
</protein>
<dbReference type="Pfam" id="PF13306">
    <property type="entry name" value="LRR_5"/>
    <property type="match status" value="1"/>
</dbReference>
<dbReference type="PANTHER" id="PTHR45661">
    <property type="entry name" value="SURFACE ANTIGEN"/>
    <property type="match status" value="1"/>
</dbReference>
<keyword evidence="1" id="KW-0812">Transmembrane</keyword>
<dbReference type="AlphaFoldDB" id="A0A1H6I1F3"/>
<keyword evidence="2" id="KW-0732">Signal</keyword>
<dbReference type="PANTHER" id="PTHR45661:SF3">
    <property type="entry name" value="IG-LIKE DOMAIN-CONTAINING PROTEIN"/>
    <property type="match status" value="1"/>
</dbReference>
<organism evidence="3 4">
    <name type="scientific">Ruminococcus flavefaciens</name>
    <dbReference type="NCBI Taxonomy" id="1265"/>
    <lineage>
        <taxon>Bacteria</taxon>
        <taxon>Bacillati</taxon>
        <taxon>Bacillota</taxon>
        <taxon>Clostridia</taxon>
        <taxon>Eubacteriales</taxon>
        <taxon>Oscillospiraceae</taxon>
        <taxon>Ruminococcus</taxon>
    </lineage>
</organism>
<dbReference type="RefSeq" id="WP_074714210.1">
    <property type="nucleotide sequence ID" value="NZ_FNWV01000001.1"/>
</dbReference>
<dbReference type="OrthoDB" id="1819373at2"/>
<dbReference type="EMBL" id="FNWV01000001">
    <property type="protein sequence ID" value="SEH40214.1"/>
    <property type="molecule type" value="Genomic_DNA"/>
</dbReference>
<feature type="transmembrane region" description="Helical" evidence="1">
    <location>
        <begin position="268"/>
        <end position="289"/>
    </location>
</feature>
<evidence type="ECO:0000313" key="3">
    <source>
        <dbReference type="EMBL" id="SEH40214.1"/>
    </source>
</evidence>
<accession>A0A1H6I1F3</accession>
<dbReference type="InterPro" id="IPR032675">
    <property type="entry name" value="LRR_dom_sf"/>
</dbReference>
<keyword evidence="1" id="KW-1133">Transmembrane helix</keyword>
<feature type="signal peptide" evidence="2">
    <location>
        <begin position="1"/>
        <end position="22"/>
    </location>
</feature>
<dbReference type="InterPro" id="IPR026906">
    <property type="entry name" value="LRR_5"/>
</dbReference>
<feature type="chain" id="PRO_5038623147" evidence="2">
    <location>
        <begin position="23"/>
        <end position="298"/>
    </location>
</feature>
<name>A0A1H6I1F3_RUMFL</name>
<gene>
    <name evidence="3" type="ORF">SAMN02910265_00393</name>
</gene>
<dbReference type="Proteomes" id="UP000183190">
    <property type="component" value="Unassembled WGS sequence"/>
</dbReference>
<proteinExistence type="predicted"/>
<evidence type="ECO:0000256" key="2">
    <source>
        <dbReference type="SAM" id="SignalP"/>
    </source>
</evidence>